<dbReference type="STRING" id="1754192.A0A1Y1XHK8"/>
<feature type="domain" description="SAC3/GANP/THP3 conserved" evidence="2">
    <location>
        <begin position="193"/>
        <end position="493"/>
    </location>
</feature>
<evidence type="ECO:0000259" key="2">
    <source>
        <dbReference type="Pfam" id="PF03399"/>
    </source>
</evidence>
<dbReference type="GO" id="GO:0070390">
    <property type="term" value="C:transcription export complex 2"/>
    <property type="evidence" value="ECO:0007669"/>
    <property type="project" value="TreeGrafter"/>
</dbReference>
<gene>
    <name evidence="3" type="ORF">BCR32DRAFT_290783</name>
</gene>
<dbReference type="GO" id="GO:0005737">
    <property type="term" value="C:cytoplasm"/>
    <property type="evidence" value="ECO:0007669"/>
    <property type="project" value="TreeGrafter"/>
</dbReference>
<organism evidence="3 4">
    <name type="scientific">Anaeromyces robustus</name>
    <dbReference type="NCBI Taxonomy" id="1754192"/>
    <lineage>
        <taxon>Eukaryota</taxon>
        <taxon>Fungi</taxon>
        <taxon>Fungi incertae sedis</taxon>
        <taxon>Chytridiomycota</taxon>
        <taxon>Chytridiomycota incertae sedis</taxon>
        <taxon>Neocallimastigomycetes</taxon>
        <taxon>Neocallimastigales</taxon>
        <taxon>Neocallimastigaceae</taxon>
        <taxon>Anaeromyces</taxon>
    </lineage>
</organism>
<name>A0A1Y1XHK8_9FUNG</name>
<dbReference type="InterPro" id="IPR045107">
    <property type="entry name" value="SAC3/GANP/THP3"/>
</dbReference>
<dbReference type="Proteomes" id="UP000193944">
    <property type="component" value="Unassembled WGS sequence"/>
</dbReference>
<feature type="compositionally biased region" description="Polar residues" evidence="1">
    <location>
        <begin position="54"/>
        <end position="68"/>
    </location>
</feature>
<feature type="compositionally biased region" description="Low complexity" evidence="1">
    <location>
        <begin position="686"/>
        <end position="706"/>
    </location>
</feature>
<protein>
    <recommendedName>
        <fullName evidence="2">SAC3/GANP/THP3 conserved domain-containing protein</fullName>
    </recommendedName>
</protein>
<dbReference type="GO" id="GO:0006406">
    <property type="term" value="P:mRNA export from nucleus"/>
    <property type="evidence" value="ECO:0007669"/>
    <property type="project" value="TreeGrafter"/>
</dbReference>
<dbReference type="OrthoDB" id="264795at2759"/>
<reference evidence="3 4" key="1">
    <citation type="submission" date="2016-08" db="EMBL/GenBank/DDBJ databases">
        <title>A Parts List for Fungal Cellulosomes Revealed by Comparative Genomics.</title>
        <authorList>
            <consortium name="DOE Joint Genome Institute"/>
            <person name="Haitjema C.H."/>
            <person name="Gilmore S.P."/>
            <person name="Henske J.K."/>
            <person name="Solomon K.V."/>
            <person name="De Groot R."/>
            <person name="Kuo A."/>
            <person name="Mondo S.J."/>
            <person name="Salamov A.A."/>
            <person name="Labutti K."/>
            <person name="Zhao Z."/>
            <person name="Chiniquy J."/>
            <person name="Barry K."/>
            <person name="Brewer H.M."/>
            <person name="Purvine S.O."/>
            <person name="Wright A.T."/>
            <person name="Boxma B."/>
            <person name="Van Alen T."/>
            <person name="Hackstein J.H."/>
            <person name="Baker S.E."/>
            <person name="Grigoriev I.V."/>
            <person name="O'Malley M.A."/>
        </authorList>
    </citation>
    <scope>NUCLEOTIDE SEQUENCE [LARGE SCALE GENOMIC DNA]</scope>
    <source>
        <strain evidence="3 4">S4</strain>
    </source>
</reference>
<dbReference type="PANTHER" id="PTHR12436:SF37">
    <property type="entry name" value="SAC3 FAMILY PROTEIN 1"/>
    <property type="match status" value="1"/>
</dbReference>
<feature type="compositionally biased region" description="Polar residues" evidence="1">
    <location>
        <begin position="634"/>
        <end position="667"/>
    </location>
</feature>
<dbReference type="Gene3D" id="1.25.40.990">
    <property type="match status" value="1"/>
</dbReference>
<dbReference type="EMBL" id="MCFG01000038">
    <property type="protein sequence ID" value="ORX85227.1"/>
    <property type="molecule type" value="Genomic_DNA"/>
</dbReference>
<keyword evidence="4" id="KW-1185">Reference proteome</keyword>
<evidence type="ECO:0000313" key="4">
    <source>
        <dbReference type="Proteomes" id="UP000193944"/>
    </source>
</evidence>
<dbReference type="PANTHER" id="PTHR12436">
    <property type="entry name" value="80 KDA MCM3-ASSOCIATED PROTEIN"/>
    <property type="match status" value="1"/>
</dbReference>
<feature type="compositionally biased region" description="Polar residues" evidence="1">
    <location>
        <begin position="19"/>
        <end position="36"/>
    </location>
</feature>
<reference evidence="3 4" key="2">
    <citation type="submission" date="2016-08" db="EMBL/GenBank/DDBJ databases">
        <title>Pervasive Adenine N6-methylation of Active Genes in Fungi.</title>
        <authorList>
            <consortium name="DOE Joint Genome Institute"/>
            <person name="Mondo S.J."/>
            <person name="Dannebaum R.O."/>
            <person name="Kuo R.C."/>
            <person name="Labutti K."/>
            <person name="Haridas S."/>
            <person name="Kuo A."/>
            <person name="Salamov A."/>
            <person name="Ahrendt S.R."/>
            <person name="Lipzen A."/>
            <person name="Sullivan W."/>
            <person name="Andreopoulos W.B."/>
            <person name="Clum A."/>
            <person name="Lindquist E."/>
            <person name="Daum C."/>
            <person name="Ramamoorthy G.K."/>
            <person name="Gryganskyi A."/>
            <person name="Culley D."/>
            <person name="Magnuson J.K."/>
            <person name="James T.Y."/>
            <person name="O'Malley M.A."/>
            <person name="Stajich J.E."/>
            <person name="Spatafora J.W."/>
            <person name="Visel A."/>
            <person name="Grigoriev I.V."/>
        </authorList>
    </citation>
    <scope>NUCLEOTIDE SEQUENCE [LARGE SCALE GENOMIC DNA]</scope>
    <source>
        <strain evidence="3 4">S4</strain>
    </source>
</reference>
<comment type="caution">
    <text evidence="3">The sequence shown here is derived from an EMBL/GenBank/DDBJ whole genome shotgun (WGS) entry which is preliminary data.</text>
</comment>
<evidence type="ECO:0000256" key="1">
    <source>
        <dbReference type="SAM" id="MobiDB-lite"/>
    </source>
</evidence>
<dbReference type="Pfam" id="PF03399">
    <property type="entry name" value="SAC3_GANP"/>
    <property type="match status" value="1"/>
</dbReference>
<dbReference type="InterPro" id="IPR005062">
    <property type="entry name" value="SAC3/GANP/THP3_conserved"/>
</dbReference>
<feature type="compositionally biased region" description="Polar residues" evidence="1">
    <location>
        <begin position="673"/>
        <end position="685"/>
    </location>
</feature>
<feature type="region of interest" description="Disordered" evidence="1">
    <location>
        <begin position="1"/>
        <end position="74"/>
    </location>
</feature>
<feature type="compositionally biased region" description="Basic residues" evidence="1">
    <location>
        <begin position="39"/>
        <end position="50"/>
    </location>
</feature>
<sequence>MQQSQPQRGRLVSAFKNDYGTQNQKRTGNGPSSQYSRGGPKKKVTFRKKPFGNTHFNPTEKNSDNSPSVKGKGIRKYFPNKTLINKKKNEMNNQQNDIENIEFSFKNSQSDKNIMVDNENNSNIVNFNQNNIVDKETREQRFNLNPFGDKYFEMKKQREHLRKMYIKKGLIDDPEKQRRLEDAIPFVGECQDMCPEFERYEREYQKNLDKFEIDEQLSTNDVSRVDHVRAVKRYQRSDAGKEQPLPCDVRPPPILKKTLNYLVNEIIMKHGIEASHAFVRDRTRSIRQDFSLQNIRDKSAVDIHERIARYHILCLHQLCEKKGFSVQQEKEQLFKVLQSLQEFYDEGREKNIQYPNEPEFRAYYIIFHIYDNYIIRKAELYPKEVFFNPLVQMALDFQSLIKSGSNREGGSLSLYSRIFKKIFSPETPYLMACLLEIHFNTIRKNALTAMNYAVKFKDNVLPPYPAEKLKDLLGFETVEDLIDVVRSYSIEIEEQNNNYSIIFDKKKRLKEPEVSLSQKRTERLESKRINKSDKAIINGGINDGDDEIQSMITFSQPNINNISGTTNLTGMSNSNSVVGFSFNNNDNTMNDVNMDSNDSIHQETPMYQNTTSSGLFSFGNNTNQQPKPSVPFSFKTSQTNNNLNSQELPKSSTISFSNNTIKNTTLLNEKPTTKPSSDELSTTNQKPSSFSFNFNDKPSSSDNNKSTLFNKSFLPNKESTSITKNTGQNITLDFTKPSVNVDNKINNNVFKIGGDNININKTKIDLSSNKNELLSKNNNEEKINININKTFNIIPQEINPMDSILTKERIKKENQLKFIENEQKRINLMQNLSLHSHNIGIRPKPKLDEIIIKNMENKKLIEEQSKQLYNDFIENSTKGIINKTIQEEYLKESIYSDIISNLTKDIIKEEIKEKIKEDTLFNNYYNALDICTNDIMKSVVHDEFNSILKSVYDQLLEEQKYKNLILKKLQLKKQKKYFDERMKYEKVKYLFSKWNHIVKLRINERKIKEENLKMKKLEFDNTIKFMEIGPSLNHQNVKKNKEFVFKKEQNIVDTNKYNKYNKYNDENANLYYVDYDYEEENDQKLYNFKRYQININDIATNFIKKQYLEDIDDSIIYLKIMTSLPNDSKGINLWLNSQLNIGSMNNNIINISQENDDDYDINEHIHFSQNSLKDQKKLSVLIQNIPYSKSNNQMEWNNEINYNDNYINDEESESYIETESINDISNDNEHYASAIIFQLSIYYHLQDSNPEEIASYWDNERKRLEYLLHRIRNPSNIPLIILYWKTSNLNNKQYIQDAKYYLRLNQFYDENHVHNYQFLSIPYNYKDIINNSNYYNKNNNTINNNNNNNNNNSIDGIDNLDNITNDNNKIEKLNLGITWLIEKCHLYSLSSNVIKEIIYNNFYSVFSMVILKHIENEIPFGIFTIENASWLKDTCNTIIKSYNNILSAIIEFLYSSQVQYITVKKEKNENTNYKINGNNNNNNNNSDWIEYEDSSTEELYNSSVSASTLSELPQWLKIYDTIQRKIYESELPELTLDHPLSHNQIQTEQNLIEIFVRYIKSIKFFKSRQQKQIIIKEIKKIIQNYLFNSDQCKFPYYSIFKLIINHSLNNLQNSISDYEIYFIKYNITKNTEEISFFEELLENYKDSIYDILNQWSNTTLTQIEKAYFNEQNKRTRNSIEDTWHEISKKYQRTGSNYVIKTNSSINEPEKKKKLTNTNDIKIEKKLLKDLINNVKKEFPFLKTN</sequence>
<evidence type="ECO:0000313" key="3">
    <source>
        <dbReference type="EMBL" id="ORX85227.1"/>
    </source>
</evidence>
<feature type="region of interest" description="Disordered" evidence="1">
    <location>
        <begin position="619"/>
        <end position="711"/>
    </location>
</feature>
<accession>A0A1Y1XHK8</accession>
<proteinExistence type="predicted"/>